<gene>
    <name evidence="1" type="ORF">PVL29_012182</name>
    <name evidence="2" type="ORF">PVL29_012185</name>
</gene>
<evidence type="ECO:0000313" key="3">
    <source>
        <dbReference type="Proteomes" id="UP001168098"/>
    </source>
</evidence>
<accession>A0AA38ZQI1</accession>
<organism evidence="1 3">
    <name type="scientific">Vitis rotundifolia</name>
    <name type="common">Muscadine grape</name>
    <dbReference type="NCBI Taxonomy" id="103349"/>
    <lineage>
        <taxon>Eukaryota</taxon>
        <taxon>Viridiplantae</taxon>
        <taxon>Streptophyta</taxon>
        <taxon>Embryophyta</taxon>
        <taxon>Tracheophyta</taxon>
        <taxon>Spermatophyta</taxon>
        <taxon>Magnoliopsida</taxon>
        <taxon>eudicotyledons</taxon>
        <taxon>Gunneridae</taxon>
        <taxon>Pentapetalae</taxon>
        <taxon>rosids</taxon>
        <taxon>Vitales</taxon>
        <taxon>Vitaceae</taxon>
        <taxon>Viteae</taxon>
        <taxon>Vitis</taxon>
    </lineage>
</organism>
<evidence type="ECO:0000313" key="1">
    <source>
        <dbReference type="EMBL" id="KAJ9693317.1"/>
    </source>
</evidence>
<dbReference type="PANTHER" id="PTHR33320">
    <property type="entry name" value="METHIONYL-TRNA SYNTHETASE"/>
    <property type="match status" value="1"/>
</dbReference>
<comment type="caution">
    <text evidence="1">The sequence shown here is derived from an EMBL/GenBank/DDBJ whole genome shotgun (WGS) entry which is preliminary data.</text>
</comment>
<dbReference type="AlphaFoldDB" id="A0AA38ZQI1"/>
<dbReference type="Proteomes" id="UP001168098">
    <property type="component" value="Unassembled WGS sequence"/>
</dbReference>
<keyword evidence="3" id="KW-1185">Reference proteome</keyword>
<name>A0AA38ZQI1_VITRO</name>
<reference evidence="1 3" key="1">
    <citation type="journal article" date="2023" name="BMC Biotechnol.">
        <title>Vitis rotundifolia cv Carlos genome sequencing.</title>
        <authorList>
            <person name="Huff M."/>
            <person name="Hulse-Kemp A."/>
            <person name="Scheffler B."/>
            <person name="Youngblood R."/>
            <person name="Simpson S."/>
            <person name="Babiker E."/>
            <person name="Staton M."/>
        </authorList>
    </citation>
    <scope>NUCLEOTIDE SEQUENCE [LARGE SCALE GENOMIC DNA]</scope>
    <source>
        <tissue evidence="1">Leaf</tissue>
    </source>
</reference>
<sequence length="68" mass="7481">MSIFQVFDMREKVIKREGAGAVCPCCGGPVVATLLDCNLHVCCIPVSRKTKTKYFCAICSRPLTLTTR</sequence>
<protein>
    <submittedName>
        <fullName evidence="1">Uncharacterized protein</fullName>
    </submittedName>
</protein>
<dbReference type="EMBL" id="JARBHA010000009">
    <property type="protein sequence ID" value="KAJ9693317.1"/>
    <property type="molecule type" value="Genomic_DNA"/>
</dbReference>
<proteinExistence type="predicted"/>
<dbReference type="PANTHER" id="PTHR33320:SF34">
    <property type="entry name" value="ZINC-RIBBON 15 DOMAIN-CONTAINING PROTEIN"/>
    <property type="match status" value="1"/>
</dbReference>
<evidence type="ECO:0000313" key="2">
    <source>
        <dbReference type="EMBL" id="KAJ9693320.1"/>
    </source>
</evidence>
<dbReference type="EMBL" id="JARBHA010000009">
    <property type="protein sequence ID" value="KAJ9693320.1"/>
    <property type="molecule type" value="Genomic_DNA"/>
</dbReference>